<dbReference type="InterPro" id="IPR008395">
    <property type="entry name" value="Agenet-like_dom"/>
</dbReference>
<sequence length="703" mass="80385">MEISVAASTSSAFVRWEEVYVSSDKGRREVQYYLKRRDGTSDLAVIGKEKSLRHMSYHYAIRDRSLLSISPSSSLMKLRSRREVIDWLNSIVTDAPPHQSSQQLAGSLDSKDVHELDIETLKDVQLRKLGWYTTEFIWLGSPWTCRKRRRHYQSFRRNGVKISVHAFVYVLAEEDKRLVAYLDDMYEDSRGNKMVVVRWFHKIDEVGIVLPRNYNDREIFFSLCLQDLSIECIDGLATVLSPQHYEKFLNEAAHTQLEPFVCHRQFDNEDIKPFDITKVKGYWKQEIIISMLTSSPSNAPIKSQPPNDGLKVEGYLSDAFGIRPKKRLRRSKDGDLYLHSASKQESTDACLDTQNFGDNLICSKDGIEMCSVKESCVADSFSGKEVMMQKPSQHLTIGSQVEVLSQDSGIRGCWFRALIIKKHKDKVKVQYQDIKDAADEANNLKEWVLASRLAVPDEFHLRISGRTTIRPTPLSNKGRVSLVVNVGAVVDVWWHDGWWEGIVVQKETEDRFHVYFPGEKRESIFGCSDLRHSQEWLGNGWNLIKERPDVVTSLLSGLDTKLIMVKPRDGKLDQATICDKRRLVSIIHKDSLSIKDKIGCINSQVDSVEDKVKEVELARDLTKDELLAQLKWKTSKKRRQRGNSVKKLHCSGNKNEVTVGMQTCESFFIPTSLKVDHDNCKYIGDSLFSSSVVPPLTSLVMSR</sequence>
<dbReference type="GO" id="GO:0003682">
    <property type="term" value="F:chromatin binding"/>
    <property type="evidence" value="ECO:0007669"/>
    <property type="project" value="InterPro"/>
</dbReference>
<dbReference type="InterPro" id="IPR043151">
    <property type="entry name" value="BAH_sf"/>
</dbReference>
<proteinExistence type="predicted"/>
<dbReference type="CDD" id="cd20405">
    <property type="entry name" value="Tudor_Agenet_AtDUF_rpt1_3"/>
    <property type="match status" value="1"/>
</dbReference>
<name>A0A5B6ZKK0_DAVIN</name>
<evidence type="ECO:0000313" key="2">
    <source>
        <dbReference type="EMBL" id="MPA44972.1"/>
    </source>
</evidence>
<organism evidence="2">
    <name type="scientific">Davidia involucrata</name>
    <name type="common">Dove tree</name>
    <dbReference type="NCBI Taxonomy" id="16924"/>
    <lineage>
        <taxon>Eukaryota</taxon>
        <taxon>Viridiplantae</taxon>
        <taxon>Streptophyta</taxon>
        <taxon>Embryophyta</taxon>
        <taxon>Tracheophyta</taxon>
        <taxon>Spermatophyta</taxon>
        <taxon>Magnoliopsida</taxon>
        <taxon>eudicotyledons</taxon>
        <taxon>Gunneridae</taxon>
        <taxon>Pentapetalae</taxon>
        <taxon>asterids</taxon>
        <taxon>Cornales</taxon>
        <taxon>Nyssaceae</taxon>
        <taxon>Davidia</taxon>
    </lineage>
</organism>
<evidence type="ECO:0000259" key="1">
    <source>
        <dbReference type="PROSITE" id="PS51038"/>
    </source>
</evidence>
<dbReference type="AlphaFoldDB" id="A0A5B6ZKK0"/>
<dbReference type="SMART" id="SM00743">
    <property type="entry name" value="Agenet"/>
    <property type="match status" value="2"/>
</dbReference>
<feature type="domain" description="BAH" evidence="1">
    <location>
        <begin position="160"/>
        <end position="277"/>
    </location>
</feature>
<dbReference type="PANTHER" id="PTHR31917">
    <property type="entry name" value="AGENET DOMAIN-CONTAINING PROTEIN-RELATED"/>
    <property type="match status" value="1"/>
</dbReference>
<protein>
    <recommendedName>
        <fullName evidence="1">BAH domain-containing protein</fullName>
    </recommendedName>
</protein>
<dbReference type="SMART" id="SM00439">
    <property type="entry name" value="BAH"/>
    <property type="match status" value="1"/>
</dbReference>
<dbReference type="InterPro" id="IPR001025">
    <property type="entry name" value="BAH_dom"/>
</dbReference>
<dbReference type="EMBL" id="GHES01014413">
    <property type="protein sequence ID" value="MPA44972.1"/>
    <property type="molecule type" value="Transcribed_RNA"/>
</dbReference>
<dbReference type="PROSITE" id="PS51038">
    <property type="entry name" value="BAH"/>
    <property type="match status" value="1"/>
</dbReference>
<dbReference type="Pfam" id="PF01426">
    <property type="entry name" value="BAH"/>
    <property type="match status" value="1"/>
</dbReference>
<dbReference type="Gene3D" id="2.30.30.490">
    <property type="match status" value="1"/>
</dbReference>
<reference evidence="2" key="1">
    <citation type="submission" date="2019-08" db="EMBL/GenBank/DDBJ databases">
        <title>Reference gene set and small RNA set construction with multiple tissues from Davidia involucrata Baill.</title>
        <authorList>
            <person name="Yang H."/>
            <person name="Zhou C."/>
            <person name="Li G."/>
            <person name="Wang J."/>
            <person name="Gao P."/>
            <person name="Wang M."/>
            <person name="Wang R."/>
            <person name="Zhao Y."/>
        </authorList>
    </citation>
    <scope>NUCLEOTIDE SEQUENCE</scope>
    <source>
        <tissue evidence="2">Mixed with DoveR01_LX</tissue>
    </source>
</reference>
<dbReference type="InterPro" id="IPR014002">
    <property type="entry name" value="Agenet_dom_plant"/>
</dbReference>
<accession>A0A5B6ZKK0</accession>
<gene>
    <name evidence="2" type="ORF">Din_014413</name>
</gene>
<dbReference type="Pfam" id="PF05641">
    <property type="entry name" value="Agenet"/>
    <property type="match status" value="1"/>
</dbReference>
<dbReference type="PANTHER" id="PTHR31917:SF58">
    <property type="entry name" value="AGENET AND BROMO-ADJACENT HOMOLOGY (BAH) DOMAIN-CONTAINING PROTEIN"/>
    <property type="match status" value="1"/>
</dbReference>